<dbReference type="InterPro" id="IPR036570">
    <property type="entry name" value="HORMA_dom_sf"/>
</dbReference>
<sequence length="575" mass="59250">MASRASPPPRSPNPAMGGAGRGDDDARRTGSSAPKPDPLQAKADQIVQHFFSKTCHLVSQSRMTHLSVPSSGLEGSGESTSASPSASSTLARRGSATAVGAGITRRGSAQGKQKVNKWFNLELPETDHFRAELKTWKSVSSLLASAPPPPSPSLNPPPSPQPPPPTSAVPSMILDILLDTSEIASNQVLVLSDQRGRRVRVDPSLATGGGRATGGIGSRPHSTTTSPHRPAAGGVRSPTRGAAGGGAPAAVVLERWTLTLLPPTSSSSTSTDVPPPASPNPSSPSPSPSLSNPPSTTPSTQELPSVYKHAIILFRSLFTLLRLLPSWALYRRLAKSRRAAGGVGYPGGAGGGLRVGCRMSMGGEGEGAGEEGEIEVDTPITEGEVEGAKTTETVKFTVVATPVGSLALSVTYRLNADFSIEDIETLLSSRFIDEDFFRPTVDRFQSAAEEGRPGSLPTASHFRAFPSPSTSAASSPPLTGLAPLPSYGSLSSRHHLTSVPIHPSGLNPNAQVERVAATPSSSLPTGAERPSSISSSGRFSAYGTSAGTGGAAAVEPAFDSRGSNIKEEDKQGRAA</sequence>
<feature type="compositionally biased region" description="Low complexity" evidence="4">
    <location>
        <begin position="531"/>
        <end position="545"/>
    </location>
</feature>
<dbReference type="Pfam" id="PF10033">
    <property type="entry name" value="ATG13"/>
    <property type="match status" value="1"/>
</dbReference>
<feature type="compositionally biased region" description="Low complexity" evidence="4">
    <location>
        <begin position="466"/>
        <end position="477"/>
    </location>
</feature>
<evidence type="ECO:0000256" key="4">
    <source>
        <dbReference type="SAM" id="MobiDB-lite"/>
    </source>
</evidence>
<evidence type="ECO:0000256" key="1">
    <source>
        <dbReference type="ARBA" id="ARBA00005246"/>
    </source>
</evidence>
<dbReference type="OrthoDB" id="70161at2759"/>
<evidence type="ECO:0000313" key="6">
    <source>
        <dbReference type="EMBL" id="ORY84124.1"/>
    </source>
</evidence>
<dbReference type="AlphaFoldDB" id="A0A1Y2FL97"/>
<keyword evidence="7" id="KW-1185">Reference proteome</keyword>
<dbReference type="GO" id="GO:0034497">
    <property type="term" value="P:protein localization to phagophore assembly site"/>
    <property type="evidence" value="ECO:0007669"/>
    <property type="project" value="TreeGrafter"/>
</dbReference>
<dbReference type="GO" id="GO:0000423">
    <property type="term" value="P:mitophagy"/>
    <property type="evidence" value="ECO:0007669"/>
    <property type="project" value="TreeGrafter"/>
</dbReference>
<dbReference type="PANTHER" id="PTHR13430:SF4">
    <property type="entry name" value="AUTOPHAGY-RELATED PROTEIN 13"/>
    <property type="match status" value="1"/>
</dbReference>
<feature type="compositionally biased region" description="Pro residues" evidence="4">
    <location>
        <begin position="1"/>
        <end position="12"/>
    </location>
</feature>
<feature type="region of interest" description="Disordered" evidence="4">
    <location>
        <begin position="201"/>
        <end position="247"/>
    </location>
</feature>
<comment type="similarity">
    <text evidence="1 3">Belongs to the ATG13 family. Fungi subfamily.</text>
</comment>
<evidence type="ECO:0000313" key="7">
    <source>
        <dbReference type="Proteomes" id="UP000193467"/>
    </source>
</evidence>
<feature type="compositionally biased region" description="Pro residues" evidence="4">
    <location>
        <begin position="146"/>
        <end position="167"/>
    </location>
</feature>
<feature type="compositionally biased region" description="Gly residues" evidence="4">
    <location>
        <begin position="207"/>
        <end position="217"/>
    </location>
</feature>
<dbReference type="STRING" id="106004.A0A1Y2FL97"/>
<name>A0A1Y2FL97_9BASI</name>
<dbReference type="GO" id="GO:0000407">
    <property type="term" value="C:phagophore assembly site"/>
    <property type="evidence" value="ECO:0007669"/>
    <property type="project" value="TreeGrafter"/>
</dbReference>
<feature type="region of interest" description="Disordered" evidence="4">
    <location>
        <begin position="513"/>
        <end position="575"/>
    </location>
</feature>
<evidence type="ECO:0000256" key="3">
    <source>
        <dbReference type="RuleBase" id="RU361214"/>
    </source>
</evidence>
<feature type="compositionally biased region" description="Low complexity" evidence="4">
    <location>
        <begin position="288"/>
        <end position="300"/>
    </location>
</feature>
<gene>
    <name evidence="6" type="ORF">BCR35DRAFT_324810</name>
</gene>
<dbReference type="GO" id="GO:1990316">
    <property type="term" value="C:Atg1/ULK1 kinase complex"/>
    <property type="evidence" value="ECO:0007669"/>
    <property type="project" value="InterPro"/>
</dbReference>
<evidence type="ECO:0000259" key="5">
    <source>
        <dbReference type="Pfam" id="PF10033"/>
    </source>
</evidence>
<feature type="compositionally biased region" description="Basic and acidic residues" evidence="4">
    <location>
        <begin position="564"/>
        <end position="575"/>
    </location>
</feature>
<dbReference type="InParanoid" id="A0A1Y2FL97"/>
<dbReference type="Proteomes" id="UP000193467">
    <property type="component" value="Unassembled WGS sequence"/>
</dbReference>
<feature type="region of interest" description="Disordered" evidence="4">
    <location>
        <begin position="58"/>
        <end position="112"/>
    </location>
</feature>
<accession>A0A1Y2FL97</accession>
<dbReference type="Gene3D" id="3.30.900.10">
    <property type="entry name" value="HORMA domain"/>
    <property type="match status" value="1"/>
</dbReference>
<feature type="domain" description="Autophagy-related protein 13 N-terminal" evidence="5">
    <location>
        <begin position="47"/>
        <end position="418"/>
    </location>
</feature>
<reference evidence="6 7" key="1">
    <citation type="submission" date="2016-07" db="EMBL/GenBank/DDBJ databases">
        <title>Pervasive Adenine N6-methylation of Active Genes in Fungi.</title>
        <authorList>
            <consortium name="DOE Joint Genome Institute"/>
            <person name="Mondo S.J."/>
            <person name="Dannebaum R.O."/>
            <person name="Kuo R.C."/>
            <person name="Labutti K."/>
            <person name="Haridas S."/>
            <person name="Kuo A."/>
            <person name="Salamov A."/>
            <person name="Ahrendt S.R."/>
            <person name="Lipzen A."/>
            <person name="Sullivan W."/>
            <person name="Andreopoulos W.B."/>
            <person name="Clum A."/>
            <person name="Lindquist E."/>
            <person name="Daum C."/>
            <person name="Ramamoorthy G.K."/>
            <person name="Gryganskyi A."/>
            <person name="Culley D."/>
            <person name="Magnuson J.K."/>
            <person name="James T.Y."/>
            <person name="O'Malley M.A."/>
            <person name="Stajich J.E."/>
            <person name="Spatafora J.W."/>
            <person name="Visel A."/>
            <person name="Grigoriev I.V."/>
        </authorList>
    </citation>
    <scope>NUCLEOTIDE SEQUENCE [LARGE SCALE GENOMIC DNA]</scope>
    <source>
        <strain evidence="6 7">62-1032</strain>
    </source>
</reference>
<feature type="region of interest" description="Disordered" evidence="4">
    <location>
        <begin position="142"/>
        <end position="169"/>
    </location>
</feature>
<evidence type="ECO:0000256" key="2">
    <source>
        <dbReference type="ARBA" id="ARBA00023006"/>
    </source>
</evidence>
<dbReference type="EMBL" id="MCGR01000018">
    <property type="protein sequence ID" value="ORY84124.1"/>
    <property type="molecule type" value="Genomic_DNA"/>
</dbReference>
<feature type="compositionally biased region" description="Low complexity" evidence="4">
    <location>
        <begin position="67"/>
        <end position="89"/>
    </location>
</feature>
<feature type="region of interest" description="Disordered" evidence="4">
    <location>
        <begin position="447"/>
        <end position="478"/>
    </location>
</feature>
<proteinExistence type="inferred from homology"/>
<dbReference type="GO" id="GO:0034727">
    <property type="term" value="P:piecemeal microautophagy of the nucleus"/>
    <property type="evidence" value="ECO:0007669"/>
    <property type="project" value="TreeGrafter"/>
</dbReference>
<dbReference type="GO" id="GO:0005829">
    <property type="term" value="C:cytosol"/>
    <property type="evidence" value="ECO:0007669"/>
    <property type="project" value="TreeGrafter"/>
</dbReference>
<dbReference type="PANTHER" id="PTHR13430">
    <property type="match status" value="1"/>
</dbReference>
<feature type="region of interest" description="Disordered" evidence="4">
    <location>
        <begin position="261"/>
        <end position="301"/>
    </location>
</feature>
<dbReference type="InterPro" id="IPR018731">
    <property type="entry name" value="Atg13_N"/>
</dbReference>
<comment type="caution">
    <text evidence="6">The sequence shown here is derived from an EMBL/GenBank/DDBJ whole genome shotgun (WGS) entry which is preliminary data.</text>
</comment>
<feature type="compositionally biased region" description="Low complexity" evidence="4">
    <location>
        <begin position="261"/>
        <end position="272"/>
    </location>
</feature>
<feature type="region of interest" description="Disordered" evidence="4">
    <location>
        <begin position="1"/>
        <end position="45"/>
    </location>
</feature>
<protein>
    <recommendedName>
        <fullName evidence="3">Autophagy-related protein 13</fullName>
    </recommendedName>
</protein>
<organism evidence="6 7">
    <name type="scientific">Leucosporidium creatinivorum</name>
    <dbReference type="NCBI Taxonomy" id="106004"/>
    <lineage>
        <taxon>Eukaryota</taxon>
        <taxon>Fungi</taxon>
        <taxon>Dikarya</taxon>
        <taxon>Basidiomycota</taxon>
        <taxon>Pucciniomycotina</taxon>
        <taxon>Microbotryomycetes</taxon>
        <taxon>Leucosporidiales</taxon>
        <taxon>Leucosporidium</taxon>
    </lineage>
</organism>
<dbReference type="InterPro" id="IPR040182">
    <property type="entry name" value="ATG13"/>
</dbReference>
<feature type="compositionally biased region" description="Pro residues" evidence="4">
    <location>
        <begin position="273"/>
        <end position="287"/>
    </location>
</feature>
<keyword evidence="2 3" id="KW-0072">Autophagy</keyword>